<gene>
    <name evidence="3" type="ORF">IFO71_14610</name>
</gene>
<accession>A0AAW3ZN90</accession>
<comment type="similarity">
    <text evidence="1">Belongs to the TolB family.</text>
</comment>
<dbReference type="SUPFAM" id="SSF82171">
    <property type="entry name" value="DPP6 N-terminal domain-like"/>
    <property type="match status" value="1"/>
</dbReference>
<name>A0AAW3ZN90_9GAMM</name>
<keyword evidence="4" id="KW-1185">Reference proteome</keyword>
<dbReference type="Gene3D" id="2.120.10.30">
    <property type="entry name" value="TolB, C-terminal domain"/>
    <property type="match status" value="2"/>
</dbReference>
<dbReference type="AlphaFoldDB" id="A0AAW3ZN90"/>
<evidence type="ECO:0000256" key="1">
    <source>
        <dbReference type="ARBA" id="ARBA00009820"/>
    </source>
</evidence>
<keyword evidence="2" id="KW-0732">Signal</keyword>
<dbReference type="InterPro" id="IPR011042">
    <property type="entry name" value="6-blade_b-propeller_TolB-like"/>
</dbReference>
<dbReference type="Proteomes" id="UP000613768">
    <property type="component" value="Unassembled WGS sequence"/>
</dbReference>
<dbReference type="PANTHER" id="PTHR36842">
    <property type="entry name" value="PROTEIN TOLB HOMOLOG"/>
    <property type="match status" value="1"/>
</dbReference>
<reference evidence="3 4" key="1">
    <citation type="submission" date="2020-09" db="EMBL/GenBank/DDBJ databases">
        <title>Pseudoxanthomonas sp. CAU 1598 isolated from sand of Yaerae Beach.</title>
        <authorList>
            <person name="Kim W."/>
        </authorList>
    </citation>
    <scope>NUCLEOTIDE SEQUENCE [LARGE SCALE GENOMIC DNA]</scope>
    <source>
        <strain evidence="3 4">CAU 1598</strain>
    </source>
</reference>
<protein>
    <submittedName>
        <fullName evidence="3">PD40 domain-containing protein</fullName>
    </submittedName>
</protein>
<feature type="signal peptide" evidence="2">
    <location>
        <begin position="1"/>
        <end position="20"/>
    </location>
</feature>
<dbReference type="InterPro" id="IPR011659">
    <property type="entry name" value="WD40"/>
</dbReference>
<dbReference type="EMBL" id="JACYTR010000036">
    <property type="protein sequence ID" value="MBD8526970.1"/>
    <property type="molecule type" value="Genomic_DNA"/>
</dbReference>
<feature type="chain" id="PRO_5043520579" evidence="2">
    <location>
        <begin position="21"/>
        <end position="467"/>
    </location>
</feature>
<evidence type="ECO:0000313" key="4">
    <source>
        <dbReference type="Proteomes" id="UP000613768"/>
    </source>
</evidence>
<comment type="caution">
    <text evidence="3">The sequence shown here is derived from an EMBL/GenBank/DDBJ whole genome shotgun (WGS) entry which is preliminary data.</text>
</comment>
<organism evidence="3 4">
    <name type="scientific">Pseudomarimonas arenosa</name>
    <dbReference type="NCBI Taxonomy" id="2774145"/>
    <lineage>
        <taxon>Bacteria</taxon>
        <taxon>Pseudomonadati</taxon>
        <taxon>Pseudomonadota</taxon>
        <taxon>Gammaproteobacteria</taxon>
        <taxon>Lysobacterales</taxon>
        <taxon>Lysobacteraceae</taxon>
        <taxon>Pseudomarimonas</taxon>
    </lineage>
</organism>
<evidence type="ECO:0000256" key="2">
    <source>
        <dbReference type="SAM" id="SignalP"/>
    </source>
</evidence>
<dbReference type="PANTHER" id="PTHR36842:SF1">
    <property type="entry name" value="PROTEIN TOLB"/>
    <property type="match status" value="1"/>
</dbReference>
<dbReference type="RefSeq" id="WP_192030391.1">
    <property type="nucleotide sequence ID" value="NZ_JACYTR010000036.1"/>
</dbReference>
<proteinExistence type="inferred from homology"/>
<sequence>MHTKRPLFVVLLAAFGQASAEQLRVELAPLEALSGHCWIADFGQGKRDVQCFQPMYGGQLLHNTHMIVGSEPRYEGLTVYSWDGEHKRIRFHYFTSQGAVSEGHALPTEGALVFPELHRSSEGQLTELETRMTLGNDHYSVITRRKSGSEWRDEFRADYKRLQGGGATAPLLPLKHQDQVWTLAWNRQTNQQWNAVFRAIDGSLQPVSIARTIDDDAGHWLWDRYQDQLLMLCRSGKSDPQPGWRACRAALGSQRALVNNLRLGDGLWSCHTSGECLVGAQQDGRRRLLRIGADGIAHGALYQGDWEDADPQYSVDGKQLLFRSNRSGSWELWLAAADGSQPRQLTNDPANDAVASHHYGGEGPARFAPGGDWIAWVRRFPDRGFDIWRMDLASGVVRNLTEAHIGDDSYPAVSPDGHWIAFDSERDSAGDSEIFVMPSEGGDAQRISWSPGADLAPIWIPLNKELR</sequence>
<evidence type="ECO:0000313" key="3">
    <source>
        <dbReference type="EMBL" id="MBD8526970.1"/>
    </source>
</evidence>
<dbReference type="Pfam" id="PF07676">
    <property type="entry name" value="PD40"/>
    <property type="match status" value="2"/>
</dbReference>